<dbReference type="SUPFAM" id="SSF56935">
    <property type="entry name" value="Porins"/>
    <property type="match status" value="1"/>
</dbReference>
<dbReference type="AlphaFoldDB" id="A0A4Q7YSR3"/>
<dbReference type="InterPro" id="IPR013784">
    <property type="entry name" value="Carb-bd-like_fold"/>
</dbReference>
<evidence type="ECO:0000313" key="6">
    <source>
        <dbReference type="Proteomes" id="UP000292958"/>
    </source>
</evidence>
<protein>
    <submittedName>
        <fullName evidence="5">Carboxypeptidase family protein</fullName>
    </submittedName>
</protein>
<dbReference type="InterPro" id="IPR036942">
    <property type="entry name" value="Beta-barrel_TonB_sf"/>
</dbReference>
<gene>
    <name evidence="5" type="ORF">BDD14_2077</name>
</gene>
<keyword evidence="2" id="KW-0472">Membrane</keyword>
<feature type="domain" description="TonB-dependent transporter Oar-like beta-barrel" evidence="4">
    <location>
        <begin position="247"/>
        <end position="1163"/>
    </location>
</feature>
<evidence type="ECO:0000256" key="1">
    <source>
        <dbReference type="ARBA" id="ARBA00004442"/>
    </source>
</evidence>
<keyword evidence="6" id="KW-1185">Reference proteome</keyword>
<dbReference type="Pfam" id="PF25183">
    <property type="entry name" value="OMP_b-brl_4"/>
    <property type="match status" value="1"/>
</dbReference>
<name>A0A4Q7YSR3_9BACT</name>
<keyword evidence="5" id="KW-0121">Carboxypeptidase</keyword>
<reference evidence="5 6" key="1">
    <citation type="submission" date="2019-02" db="EMBL/GenBank/DDBJ databases">
        <title>Genomic Encyclopedia of Archaeal and Bacterial Type Strains, Phase II (KMG-II): from individual species to whole genera.</title>
        <authorList>
            <person name="Goeker M."/>
        </authorList>
    </citation>
    <scope>NUCLEOTIDE SEQUENCE [LARGE SCALE GENOMIC DNA]</scope>
    <source>
        <strain evidence="5 6">DSM 18101</strain>
    </source>
</reference>
<dbReference type="Gene3D" id="2.60.40.1120">
    <property type="entry name" value="Carboxypeptidase-like, regulatory domain"/>
    <property type="match status" value="1"/>
</dbReference>
<dbReference type="SUPFAM" id="SSF49452">
    <property type="entry name" value="Starch-binding domain-like"/>
    <property type="match status" value="1"/>
</dbReference>
<dbReference type="RefSeq" id="WP_130418656.1">
    <property type="nucleotide sequence ID" value="NZ_SHKW01000001.1"/>
</dbReference>
<evidence type="ECO:0000313" key="5">
    <source>
        <dbReference type="EMBL" id="RZU40608.1"/>
    </source>
</evidence>
<dbReference type="Pfam" id="PF13620">
    <property type="entry name" value="CarboxypepD_reg"/>
    <property type="match status" value="1"/>
</dbReference>
<dbReference type="GO" id="GO:0009279">
    <property type="term" value="C:cell outer membrane"/>
    <property type="evidence" value="ECO:0007669"/>
    <property type="project" value="UniProtKB-SubCell"/>
</dbReference>
<dbReference type="Gene3D" id="2.40.170.20">
    <property type="entry name" value="TonB-dependent receptor, beta-barrel domain"/>
    <property type="match status" value="1"/>
</dbReference>
<keyword evidence="5" id="KW-0378">Hydrolase</keyword>
<evidence type="ECO:0000259" key="4">
    <source>
        <dbReference type="Pfam" id="PF25183"/>
    </source>
</evidence>
<dbReference type="EMBL" id="SHKW01000001">
    <property type="protein sequence ID" value="RZU40608.1"/>
    <property type="molecule type" value="Genomic_DNA"/>
</dbReference>
<dbReference type="Proteomes" id="UP000292958">
    <property type="component" value="Unassembled WGS sequence"/>
</dbReference>
<dbReference type="InterPro" id="IPR057601">
    <property type="entry name" value="Oar-like_b-barrel"/>
</dbReference>
<organism evidence="5 6">
    <name type="scientific">Edaphobacter modestus</name>
    <dbReference type="NCBI Taxonomy" id="388466"/>
    <lineage>
        <taxon>Bacteria</taxon>
        <taxon>Pseudomonadati</taxon>
        <taxon>Acidobacteriota</taxon>
        <taxon>Terriglobia</taxon>
        <taxon>Terriglobales</taxon>
        <taxon>Acidobacteriaceae</taxon>
        <taxon>Edaphobacter</taxon>
    </lineage>
</organism>
<dbReference type="GO" id="GO:0004180">
    <property type="term" value="F:carboxypeptidase activity"/>
    <property type="evidence" value="ECO:0007669"/>
    <property type="project" value="UniProtKB-KW"/>
</dbReference>
<dbReference type="GO" id="GO:0030246">
    <property type="term" value="F:carbohydrate binding"/>
    <property type="evidence" value="ECO:0007669"/>
    <property type="project" value="InterPro"/>
</dbReference>
<evidence type="ECO:0000256" key="2">
    <source>
        <dbReference type="ARBA" id="ARBA00023136"/>
    </source>
</evidence>
<comment type="caution">
    <text evidence="5">The sequence shown here is derived from an EMBL/GenBank/DDBJ whole genome shotgun (WGS) entry which is preliminary data.</text>
</comment>
<keyword evidence="3" id="KW-0998">Cell outer membrane</keyword>
<evidence type="ECO:0000256" key="3">
    <source>
        <dbReference type="ARBA" id="ARBA00023237"/>
    </source>
</evidence>
<accession>A0A4Q7YSR3</accession>
<proteinExistence type="predicted"/>
<sequence>MYRLQEKIYSFVLLVVFLVVAGTTVQAQSNYGAIRGIVTDVQGAGIPGAAVVLTSDATKISRSTVSNGSGEYVFSAVDPGKYTVTVTSDGFKKSQAIGLTVDSGNTIGHDVKLELGSTSQSIEVIAADPVVDNTTSYNGQTIDSQKLQNLPNPGRNPFLFSKLDNSVTPVGDPRFVRFQDQSGSSTISIAGGPMSSNNYSVDGVPITDFSNRAVIIPSIEAVEEVRVQANTYDAEIGRTSGGMFNTTLKSGSGALHGVLQGETRQTNWGANTFFNNRSPTTIDGVSYPQTPRGAAEFYSYVGSLSGPIPLPKWLGGKDKTFFAITEEGYRQRSPYVNSTQFVVPTELQRGGDFSEIGTVVGGACTSGVCIKNLALSTSTNPVYYAGNKITNINPIGQQLINSYPHPNTSITALGKANYNGYDTLGDRADEFNGKLTHQFFSSWLADFYYMHYGSKEPGGNPLGNVAGSSGSYLLYRKVDAMGIQNTVTVNPTTVLTVGFGFNRFPNDTQDISNGFDQATLGFPSYYLAAQSKKAFPRITTEGSCPGTTLVCEGTSNSGPVVFFSRNFVVGVAKSWGKHSFKVGYNYRSISETFTSLSDTSGTFSFNALSGAAAADILQGIPTTGALIVPSQLAYNTAYQAGYFHDDWRATQRLTLNLGMRYEFEPGIHERNNNISVGFDRNATYNALNSGVQAKGGVEFANQNGYGTNTGNMGSKINPRGGFAYAVDNNTVVKGGYGVFYAPLYYTNTNGYAPGYILTNSIATQGIGNASITLSNPYPSIKTQPTGNANGYGTSIGTTLSLIDQGRRSPLFQSYSLEVEREFPMGIAFKMGYVGGHGRNLPNSLNINQLPDSQYSKGATALAVQTPFAYSGVGQWKTGTQPLYQSLLPFPQYQGITMAQSSGVSTYNALNVKVQKRFTKGIMVLAAYTWSSNWDNIWGAYGSSNSLNSGNNGPQDIYNLSSEYARATNNMPNRFTVAGTYELPFGRGKRFLGGANRWVDMAVGGWRFHDVMIIQNGGPLAITQTSNISGYGNSTQRPTIVPGINPCKSGSPEGRIPQYFNPLAFAATPPPTAGGALPYGNQPRASNCYGPGYLNSDLSLNKDFRVSERVHAEFRAEALNAFNTPQFATPNLSIGSYNTSSGTTSYNSGAGQITGTLGFPRLVQLGARLYF</sequence>
<comment type="subcellular location">
    <subcellularLocation>
        <location evidence="1">Cell outer membrane</location>
    </subcellularLocation>
</comment>
<dbReference type="OrthoDB" id="97893at2"/>
<keyword evidence="5" id="KW-0645">Protease</keyword>